<dbReference type="PANTHER" id="PTHR22947:SF1">
    <property type="entry name" value="PROTEIN CBG16675"/>
    <property type="match status" value="1"/>
</dbReference>
<keyword evidence="1" id="KW-0963">Cytoplasm</keyword>
<evidence type="ECO:0000256" key="1">
    <source>
        <dbReference type="RuleBase" id="RU003425"/>
    </source>
</evidence>
<keyword evidence="5" id="KW-1185">Reference proteome</keyword>
<name>A0A2A2LSM5_9BILA</name>
<comment type="caution">
    <text evidence="4">The sequence shown here is derived from an EMBL/GenBank/DDBJ whole genome shotgun (WGS) entry which is preliminary data.</text>
</comment>
<dbReference type="PANTHER" id="PTHR22947">
    <property type="entry name" value="MAJOR SPERM PROTEIN"/>
    <property type="match status" value="1"/>
</dbReference>
<dbReference type="Gene3D" id="2.60.40.10">
    <property type="entry name" value="Immunoglobulins"/>
    <property type="match status" value="1"/>
</dbReference>
<evidence type="ECO:0000256" key="2">
    <source>
        <dbReference type="SAM" id="SignalP"/>
    </source>
</evidence>
<dbReference type="Proteomes" id="UP000218231">
    <property type="component" value="Unassembled WGS sequence"/>
</dbReference>
<proteinExistence type="predicted"/>
<keyword evidence="1" id="KW-0206">Cytoskeleton</keyword>
<dbReference type="SUPFAM" id="SSF49354">
    <property type="entry name" value="PapD-like"/>
    <property type="match status" value="1"/>
</dbReference>
<dbReference type="Pfam" id="PF00635">
    <property type="entry name" value="Motile_Sperm"/>
    <property type="match status" value="1"/>
</dbReference>
<dbReference type="InterPro" id="IPR000535">
    <property type="entry name" value="MSP_dom"/>
</dbReference>
<dbReference type="AlphaFoldDB" id="A0A2A2LSM5"/>
<accession>A0A2A2LSM5</accession>
<dbReference type="InterPro" id="IPR013783">
    <property type="entry name" value="Ig-like_fold"/>
</dbReference>
<sequence>MILGICLHVFFLILKKLALSNLFRYERGERQPGCTCCCHIAAAVTVMPRSATFTPQGGLSTHTLMNTSETRIAVKITCSDNTLYRVTPVYATVEPGQSLPLHIARVKNDLCKKDRLCVNMVEAEGSKEAREAFKKCTTRPATINLCLECKDDNK</sequence>
<reference evidence="4 5" key="1">
    <citation type="journal article" date="2017" name="Curr. Biol.">
        <title>Genome architecture and evolution of a unichromosomal asexual nematode.</title>
        <authorList>
            <person name="Fradin H."/>
            <person name="Zegar C."/>
            <person name="Gutwein M."/>
            <person name="Lucas J."/>
            <person name="Kovtun M."/>
            <person name="Corcoran D."/>
            <person name="Baugh L.R."/>
            <person name="Kiontke K."/>
            <person name="Gunsalus K."/>
            <person name="Fitch D.H."/>
            <person name="Piano F."/>
        </authorList>
    </citation>
    <scope>NUCLEOTIDE SEQUENCE [LARGE SCALE GENOMIC DNA]</scope>
    <source>
        <strain evidence="4">PF1309</strain>
    </source>
</reference>
<feature type="signal peptide" evidence="2">
    <location>
        <begin position="1"/>
        <end position="20"/>
    </location>
</feature>
<comment type="function">
    <text evidence="1">Central component in molecular interactions underlying sperm crawling. Forms an extensive filament system that extends from sperm villipoda, along the leading edge of the pseudopod.</text>
</comment>
<evidence type="ECO:0000259" key="3">
    <source>
        <dbReference type="PROSITE" id="PS50202"/>
    </source>
</evidence>
<dbReference type="PROSITE" id="PS50202">
    <property type="entry name" value="MSP"/>
    <property type="match status" value="1"/>
</dbReference>
<dbReference type="InterPro" id="IPR051774">
    <property type="entry name" value="Sperm-specific_class_P"/>
</dbReference>
<gene>
    <name evidence="4" type="ORF">WR25_13611</name>
</gene>
<protein>
    <recommendedName>
        <fullName evidence="1">Major sperm protein</fullName>
    </recommendedName>
</protein>
<feature type="chain" id="PRO_5012516762" description="Major sperm protein" evidence="2">
    <location>
        <begin position="21"/>
        <end position="154"/>
    </location>
</feature>
<evidence type="ECO:0000313" key="4">
    <source>
        <dbReference type="EMBL" id="PAV89221.1"/>
    </source>
</evidence>
<keyword evidence="2" id="KW-0732">Signal</keyword>
<feature type="domain" description="MSP" evidence="3">
    <location>
        <begin position="43"/>
        <end position="154"/>
    </location>
</feature>
<dbReference type="InterPro" id="IPR008962">
    <property type="entry name" value="PapD-like_sf"/>
</dbReference>
<evidence type="ECO:0000313" key="5">
    <source>
        <dbReference type="Proteomes" id="UP000218231"/>
    </source>
</evidence>
<dbReference type="OrthoDB" id="5854456at2759"/>
<organism evidence="4 5">
    <name type="scientific">Diploscapter pachys</name>
    <dbReference type="NCBI Taxonomy" id="2018661"/>
    <lineage>
        <taxon>Eukaryota</taxon>
        <taxon>Metazoa</taxon>
        <taxon>Ecdysozoa</taxon>
        <taxon>Nematoda</taxon>
        <taxon>Chromadorea</taxon>
        <taxon>Rhabditida</taxon>
        <taxon>Rhabditina</taxon>
        <taxon>Rhabditomorpha</taxon>
        <taxon>Rhabditoidea</taxon>
        <taxon>Rhabditidae</taxon>
        <taxon>Diploscapter</taxon>
    </lineage>
</organism>
<dbReference type="EMBL" id="LIAE01006466">
    <property type="protein sequence ID" value="PAV89221.1"/>
    <property type="molecule type" value="Genomic_DNA"/>
</dbReference>